<evidence type="ECO:0000256" key="5">
    <source>
        <dbReference type="ARBA" id="ARBA00011738"/>
    </source>
</evidence>
<keyword evidence="7" id="KW-0816">Tricarboxylic acid cycle</keyword>
<dbReference type="InterPro" id="IPR004646">
    <property type="entry name" value="Fe-S_hydro-lyase_TtdA-typ_cat"/>
</dbReference>
<evidence type="ECO:0000256" key="12">
    <source>
        <dbReference type="PIRNR" id="PIRNR001394"/>
    </source>
</evidence>
<feature type="domain" description="Fe-S hydro-lyase tartrate dehydratase beta-type catalytic" evidence="14">
    <location>
        <begin position="332"/>
        <end position="537"/>
    </location>
</feature>
<dbReference type="NCBIfam" id="TIGR00722">
    <property type="entry name" value="ttdA_fumA_fumB"/>
    <property type="match status" value="1"/>
</dbReference>
<evidence type="ECO:0000313" key="15">
    <source>
        <dbReference type="EMBL" id="SFD22226.1"/>
    </source>
</evidence>
<comment type="similarity">
    <text evidence="4 12">Belongs to the class-I fumarase family.</text>
</comment>
<keyword evidence="11 12" id="KW-0456">Lyase</keyword>
<dbReference type="InterPro" id="IPR011167">
    <property type="entry name" value="Fe_dep_fumarate_hydratase"/>
</dbReference>
<dbReference type="PANTHER" id="PTHR30389">
    <property type="entry name" value="FUMARATE HYDRATASE-RELATED"/>
    <property type="match status" value="1"/>
</dbReference>
<comment type="subunit">
    <text evidence="5 12">Homodimer.</text>
</comment>
<dbReference type="NCBIfam" id="TIGR00723">
    <property type="entry name" value="ttdB_fumA_fumB"/>
    <property type="match status" value="1"/>
</dbReference>
<evidence type="ECO:0000256" key="3">
    <source>
        <dbReference type="ARBA" id="ARBA00004859"/>
    </source>
</evidence>
<reference evidence="15 16" key="1">
    <citation type="submission" date="2016-10" db="EMBL/GenBank/DDBJ databases">
        <authorList>
            <person name="Varghese N."/>
            <person name="Submissions S."/>
        </authorList>
    </citation>
    <scope>NUCLEOTIDE SEQUENCE [LARGE SCALE GENOMIC DNA]</scope>
    <source>
        <strain evidence="15 16">DSM 5563</strain>
    </source>
</reference>
<accession>A0AAJ5BI67</accession>
<dbReference type="EMBL" id="FOLW01000010">
    <property type="protein sequence ID" value="SFD22226.1"/>
    <property type="molecule type" value="Genomic_DNA"/>
</dbReference>
<keyword evidence="6 12" id="KW-0004">4Fe-4S</keyword>
<proteinExistence type="inferred from homology"/>
<dbReference type="GO" id="GO:0004333">
    <property type="term" value="F:fumarate hydratase activity"/>
    <property type="evidence" value="ECO:0007669"/>
    <property type="project" value="UniProtKB-UniRule"/>
</dbReference>
<dbReference type="GO" id="GO:0046872">
    <property type="term" value="F:metal ion binding"/>
    <property type="evidence" value="ECO:0007669"/>
    <property type="project" value="UniProtKB-UniRule"/>
</dbReference>
<dbReference type="Pfam" id="PF05681">
    <property type="entry name" value="Fumerase"/>
    <property type="match status" value="1"/>
</dbReference>
<dbReference type="InterPro" id="IPR004647">
    <property type="entry name" value="Fe-S_hydro-lyase_TtdB-typ_cat"/>
</dbReference>
<evidence type="ECO:0000256" key="7">
    <source>
        <dbReference type="ARBA" id="ARBA00022532"/>
    </source>
</evidence>
<evidence type="ECO:0000313" key="16">
    <source>
        <dbReference type="Proteomes" id="UP000226420"/>
    </source>
</evidence>
<organism evidence="15 16">
    <name type="scientific">Pragia fontium DSM 5563 = ATCC 49100</name>
    <dbReference type="NCBI Taxonomy" id="1122977"/>
    <lineage>
        <taxon>Bacteria</taxon>
        <taxon>Pseudomonadati</taxon>
        <taxon>Pseudomonadota</taxon>
        <taxon>Gammaproteobacteria</taxon>
        <taxon>Enterobacterales</taxon>
        <taxon>Budviciaceae</taxon>
        <taxon>Pragia</taxon>
    </lineage>
</organism>
<feature type="domain" description="Fe-S hydro-lyase tartrate dehydratase alpha-type catalytic" evidence="13">
    <location>
        <begin position="51"/>
        <end position="326"/>
    </location>
</feature>
<evidence type="ECO:0000256" key="4">
    <source>
        <dbReference type="ARBA" id="ARBA00008876"/>
    </source>
</evidence>
<gene>
    <name evidence="15" type="ORF">SAMN02745723_11080</name>
</gene>
<evidence type="ECO:0000256" key="6">
    <source>
        <dbReference type="ARBA" id="ARBA00022485"/>
    </source>
</evidence>
<dbReference type="PIRSF" id="PIRSF001394">
    <property type="entry name" value="Fe_dep_fumar_hy"/>
    <property type="match status" value="1"/>
</dbReference>
<name>A0AAJ5BI67_9GAMM</name>
<evidence type="ECO:0000256" key="1">
    <source>
        <dbReference type="ARBA" id="ARBA00000929"/>
    </source>
</evidence>
<keyword evidence="8 12" id="KW-0479">Metal-binding</keyword>
<keyword evidence="9 12" id="KW-0408">Iron</keyword>
<dbReference type="EC" id="4.2.1.2" evidence="12"/>
<dbReference type="RefSeq" id="WP_047782286.1">
    <property type="nucleotide sequence ID" value="NZ_FOLW01000010.1"/>
</dbReference>
<comment type="cofactor">
    <cofactor evidence="2 12">
        <name>[4Fe-4S] cluster</name>
        <dbReference type="ChEBI" id="CHEBI:49883"/>
    </cofactor>
</comment>
<dbReference type="GO" id="GO:0051539">
    <property type="term" value="F:4 iron, 4 sulfur cluster binding"/>
    <property type="evidence" value="ECO:0007669"/>
    <property type="project" value="UniProtKB-UniRule"/>
</dbReference>
<evidence type="ECO:0000259" key="13">
    <source>
        <dbReference type="Pfam" id="PF05681"/>
    </source>
</evidence>
<dbReference type="AlphaFoldDB" id="A0AAJ5BI67"/>
<dbReference type="InterPro" id="IPR051208">
    <property type="entry name" value="Class-I_Fumarase/Tartrate_DH"/>
</dbReference>
<protein>
    <recommendedName>
        <fullName evidence="12">Fumarate hydratase class I</fullName>
        <ecNumber evidence="12">4.2.1.2</ecNumber>
    </recommendedName>
</protein>
<dbReference type="Proteomes" id="UP000226420">
    <property type="component" value="Unassembled WGS sequence"/>
</dbReference>
<keyword evidence="10 12" id="KW-0411">Iron-sulfur</keyword>
<dbReference type="Pfam" id="PF05683">
    <property type="entry name" value="Fumerase_C"/>
    <property type="match status" value="1"/>
</dbReference>
<evidence type="ECO:0000256" key="9">
    <source>
        <dbReference type="ARBA" id="ARBA00023004"/>
    </source>
</evidence>
<evidence type="ECO:0000256" key="10">
    <source>
        <dbReference type="ARBA" id="ARBA00023014"/>
    </source>
</evidence>
<dbReference type="PANTHER" id="PTHR30389:SF0">
    <property type="entry name" value="FUMARATE HYDRATASE CLASS I, AEROBIC"/>
    <property type="match status" value="1"/>
</dbReference>
<comment type="caution">
    <text evidence="15">The sequence shown here is derived from an EMBL/GenBank/DDBJ whole genome shotgun (WGS) entry which is preliminary data.</text>
</comment>
<dbReference type="GO" id="GO:0042803">
    <property type="term" value="F:protein homodimerization activity"/>
    <property type="evidence" value="ECO:0007669"/>
    <property type="project" value="UniProtKB-ARBA"/>
</dbReference>
<comment type="pathway">
    <text evidence="3">Carbohydrate metabolism; tricarboxylic acid cycle; (S)-malate from fumarate: step 1/1.</text>
</comment>
<dbReference type="SUPFAM" id="SSF117457">
    <property type="entry name" value="FumA C-terminal domain-like"/>
    <property type="match status" value="1"/>
</dbReference>
<evidence type="ECO:0000256" key="2">
    <source>
        <dbReference type="ARBA" id="ARBA00001966"/>
    </source>
</evidence>
<evidence type="ECO:0000256" key="11">
    <source>
        <dbReference type="ARBA" id="ARBA00023239"/>
    </source>
</evidence>
<dbReference type="InterPro" id="IPR036660">
    <property type="entry name" value="Fe-S_hydroAse_TtdB_cat_sf"/>
</dbReference>
<dbReference type="FunFam" id="3.20.130.10:FF:000001">
    <property type="entry name" value="Fumarate hydratase class I"/>
    <property type="match status" value="1"/>
</dbReference>
<comment type="function">
    <text evidence="12">Catalyzes the reversible hydration of fumarate to (S)-malate.</text>
</comment>
<sequence>MSTIEFKYQASFPLGEDKTEYYLLTKDHVSVSEFEGNEIVKVEPEALTLLAQHALHDTSFLLRPDHQAQVAQILDDPEASENDKYVALTFLRNAEISAKGILPFCQDTGTAIIMGKKGQNIWTGGDDEEALSRGVFNTYVENNLRYSQNAPLNMYDEVNTGCNLPAQIDIYGTQGSEYKFLCIVKGGGSANKTMLYQETKALLTPEKLEKYLIEKMKSLGTAACPPYHVAFVIGGTSAETNLKVVKLASAKYYDELPTTGNEGGQAFRDLELEAKLLKAAHNLGIGAQFGGKYFAHDIRVIRLPRHGASCPVGMGVSCSADRNIKAKINKEGIWIEKLEDNPGKYIPDELRQAGEGEGVKINLNRPMSEILADLSQYPVSTRVSLSGTIIVARDIAHARLQAMLDKGEDLPQYIKDHPIYYAGPAKKPEGYASGSLGPTTAGRMDSYVDAFQSRGGSLVMLSKGNRSQQVTDACKKHGGFYLGSIGGPAAILAQNSIKRLECIAYPELDMEAIWKIEVEDFPAFILVDDKGNDFFQKFK</sequence>
<dbReference type="GO" id="GO:0006099">
    <property type="term" value="P:tricarboxylic acid cycle"/>
    <property type="evidence" value="ECO:0007669"/>
    <property type="project" value="UniProtKB-KW"/>
</dbReference>
<evidence type="ECO:0000256" key="8">
    <source>
        <dbReference type="ARBA" id="ARBA00022723"/>
    </source>
</evidence>
<dbReference type="Gene3D" id="3.20.130.10">
    <property type="entry name" value="Fe-S hydro-lyase, tartrate dehydratase beta-type, catalytic domain"/>
    <property type="match status" value="1"/>
</dbReference>
<evidence type="ECO:0000259" key="14">
    <source>
        <dbReference type="Pfam" id="PF05683"/>
    </source>
</evidence>
<comment type="catalytic activity">
    <reaction evidence="1 12">
        <text>(S)-malate = fumarate + H2O</text>
        <dbReference type="Rhea" id="RHEA:12460"/>
        <dbReference type="ChEBI" id="CHEBI:15377"/>
        <dbReference type="ChEBI" id="CHEBI:15589"/>
        <dbReference type="ChEBI" id="CHEBI:29806"/>
        <dbReference type="EC" id="4.2.1.2"/>
    </reaction>
</comment>